<feature type="compositionally biased region" description="Polar residues" evidence="1">
    <location>
        <begin position="251"/>
        <end position="260"/>
    </location>
</feature>
<feature type="compositionally biased region" description="Polar residues" evidence="1">
    <location>
        <begin position="283"/>
        <end position="292"/>
    </location>
</feature>
<feature type="compositionally biased region" description="Polar residues" evidence="1">
    <location>
        <begin position="346"/>
        <end position="380"/>
    </location>
</feature>
<feature type="compositionally biased region" description="Polar residues" evidence="1">
    <location>
        <begin position="687"/>
        <end position="701"/>
    </location>
</feature>
<sequence>MCRFEYKKFDACGHCGIEVHDFCEEVLWKAGRYGELQICIPELLQRSLEWPGPDEHEPPQIVLFIGYEGFCEMCVVQFKRSYTDKELNYRKPQNLYEPNSLAPYVLIRGLFTQIPDLLDISNQFKAAQVKQGPYILFPSVLERMTWSELRKHMPVTNKGVFEDGCVLTLDEVLERLEITEGITKNDKDCIFNAMQTASNLRTFYKKYFKPRGMPFGNFDSIVECFRAAATQIKLKKTEGLKISPERGSELSGISTLTIPSKTPKLPDYDMDPPMSLERDSELSDISTLTVLTKTPELSDYGTAPRNTPSPSRSSTLERQAGMRKPQLRDKPEMWHVLDDLRKGNQSKATRLAQTAIGKQTPQQVKSSSAEKPTDRNSVPTFVNEAGPQRKHTSMDSGNGTTTHPTTNEVESSASAQPSPRGSPLKAGEQYLGQTTATAGNATSSDSSGTYMEVGAWTIGWPEAGRAASATHLAHDHQLSPQFRSTKEVFQPGDAYGYQRTHRAQQLPDTQSSACTQGLESQQFREIQPCGALQSLANTLALPCPSFHPSVMGIQQPHAGQLLQGGQYVRGSPRSHGMQRQPSATPYNLATHQLGNLPASQNQRYNDQAPRRMLPVQHQTQLTAEQIFRPTAVSLQPVLHTSCDPQHLAHGLPQLPWSPTLPEEPAFSPSFGWQLPQLADGLPRHSWGPSQFSRSTQQPRCSQSRHGRQPVVSPRETIYSPGSASGEDGDLQESSKGAWQSSQASRKR</sequence>
<dbReference type="EMBL" id="CM003101">
    <property type="protein sequence ID" value="KUI68566.1"/>
    <property type="molecule type" value="Genomic_DNA"/>
</dbReference>
<name>A0A194VWF9_CYTMA</name>
<gene>
    <name evidence="2" type="ORF">VM1G_03981</name>
</gene>
<reference evidence="2" key="1">
    <citation type="submission" date="2014-12" db="EMBL/GenBank/DDBJ databases">
        <title>Genome Sequence of Valsa Canker Pathogens Uncovers a Specific Adaption of Colonization on Woody Bark.</title>
        <authorList>
            <person name="Yin Z."/>
            <person name="Liu H."/>
            <person name="Gao X."/>
            <person name="Li Z."/>
            <person name="Song N."/>
            <person name="Ke X."/>
            <person name="Dai Q."/>
            <person name="Wu Y."/>
            <person name="Sun Y."/>
            <person name="Xu J.-R."/>
            <person name="Kang Z.K."/>
            <person name="Wang L."/>
            <person name="Huang L."/>
        </authorList>
    </citation>
    <scope>NUCLEOTIDE SEQUENCE [LARGE SCALE GENOMIC DNA]</scope>
    <source>
        <strain evidence="2">03-8</strain>
    </source>
</reference>
<proteinExistence type="predicted"/>
<evidence type="ECO:0000313" key="3">
    <source>
        <dbReference type="Proteomes" id="UP000078559"/>
    </source>
</evidence>
<protein>
    <submittedName>
        <fullName evidence="2">Uncharacterized protein</fullName>
    </submittedName>
</protein>
<feature type="compositionally biased region" description="Polar residues" evidence="1">
    <location>
        <begin position="394"/>
        <end position="419"/>
    </location>
</feature>
<feature type="region of interest" description="Disordered" evidence="1">
    <location>
        <begin position="346"/>
        <end position="426"/>
    </location>
</feature>
<dbReference type="AlphaFoldDB" id="A0A194VWF9"/>
<feature type="region of interest" description="Disordered" evidence="1">
    <location>
        <begin position="243"/>
        <end position="332"/>
    </location>
</feature>
<dbReference type="OrthoDB" id="5240221at2759"/>
<accession>A0A194VWF9</accession>
<keyword evidence="3" id="KW-1185">Reference proteome</keyword>
<evidence type="ECO:0000313" key="2">
    <source>
        <dbReference type="EMBL" id="KUI68566.1"/>
    </source>
</evidence>
<organism evidence="2 3">
    <name type="scientific">Cytospora mali</name>
    <name type="common">Apple Valsa canker fungus</name>
    <name type="synonym">Valsa mali</name>
    <dbReference type="NCBI Taxonomy" id="578113"/>
    <lineage>
        <taxon>Eukaryota</taxon>
        <taxon>Fungi</taxon>
        <taxon>Dikarya</taxon>
        <taxon>Ascomycota</taxon>
        <taxon>Pezizomycotina</taxon>
        <taxon>Sordariomycetes</taxon>
        <taxon>Sordariomycetidae</taxon>
        <taxon>Diaporthales</taxon>
        <taxon>Cytosporaceae</taxon>
        <taxon>Cytospora</taxon>
    </lineage>
</organism>
<feature type="region of interest" description="Disordered" evidence="1">
    <location>
        <begin position="681"/>
        <end position="747"/>
    </location>
</feature>
<feature type="compositionally biased region" description="Low complexity" evidence="1">
    <location>
        <begin position="304"/>
        <end position="314"/>
    </location>
</feature>
<evidence type="ECO:0000256" key="1">
    <source>
        <dbReference type="SAM" id="MobiDB-lite"/>
    </source>
</evidence>
<dbReference type="Proteomes" id="UP000078559">
    <property type="component" value="Chromosome 4"/>
</dbReference>
<feature type="compositionally biased region" description="Polar residues" evidence="1">
    <location>
        <begin position="731"/>
        <end position="747"/>
    </location>
</feature>